<dbReference type="SMART" id="SM00646">
    <property type="entry name" value="Ami_3"/>
    <property type="match status" value="1"/>
</dbReference>
<dbReference type="Gene3D" id="3.40.630.40">
    <property type="entry name" value="Zn-dependent exopeptidases"/>
    <property type="match status" value="1"/>
</dbReference>
<evidence type="ECO:0000256" key="3">
    <source>
        <dbReference type="SAM" id="SignalP"/>
    </source>
</evidence>
<reference evidence="5" key="1">
    <citation type="submission" date="2024-03" db="EMBL/GenBank/DDBJ databases">
        <title>Human intestinal bacterial collection.</title>
        <authorList>
            <person name="Pauvert C."/>
            <person name="Hitch T.C.A."/>
            <person name="Clavel T."/>
        </authorList>
    </citation>
    <scope>NUCLEOTIDE SEQUENCE [LARGE SCALE GENOMIC DNA]</scope>
    <source>
        <strain evidence="5">CLA-AA-H89B</strain>
    </source>
</reference>
<feature type="chain" id="PRO_5045649968" evidence="3">
    <location>
        <begin position="31"/>
        <end position="563"/>
    </location>
</feature>
<dbReference type="Pfam" id="PF01520">
    <property type="entry name" value="Amidase_3"/>
    <property type="match status" value="1"/>
</dbReference>
<dbReference type="InterPro" id="IPR050695">
    <property type="entry name" value="N-acetylmuramoyl_amidase_3"/>
</dbReference>
<keyword evidence="1 5" id="KW-0378">Hydrolase</keyword>
<dbReference type="PANTHER" id="PTHR30404">
    <property type="entry name" value="N-ACETYLMURAMOYL-L-ALANINE AMIDASE"/>
    <property type="match status" value="1"/>
</dbReference>
<feature type="region of interest" description="Disordered" evidence="2">
    <location>
        <begin position="541"/>
        <end position="563"/>
    </location>
</feature>
<dbReference type="SUPFAM" id="SSF53187">
    <property type="entry name" value="Zn-dependent exopeptidases"/>
    <property type="match status" value="1"/>
</dbReference>
<dbReference type="Pfam" id="PF21540">
    <property type="entry name" value="Choline_bind_4"/>
    <property type="match status" value="9"/>
</dbReference>
<dbReference type="Proteomes" id="UP001546774">
    <property type="component" value="Unassembled WGS sequence"/>
</dbReference>
<feature type="signal peptide" evidence="3">
    <location>
        <begin position="1"/>
        <end position="30"/>
    </location>
</feature>
<evidence type="ECO:0000313" key="6">
    <source>
        <dbReference type="Proteomes" id="UP001546774"/>
    </source>
</evidence>
<dbReference type="EC" id="3.5.1.28" evidence="5"/>
<evidence type="ECO:0000256" key="1">
    <source>
        <dbReference type="ARBA" id="ARBA00022801"/>
    </source>
</evidence>
<keyword evidence="3" id="KW-0732">Signal</keyword>
<protein>
    <submittedName>
        <fullName evidence="5">N-acetylmuramoyl-L-alanine amidase</fullName>
        <ecNumber evidence="5">3.5.1.28</ecNumber>
    </submittedName>
</protein>
<dbReference type="PANTHER" id="PTHR30404:SF0">
    <property type="entry name" value="N-ACETYLMURAMOYL-L-ALANINE AMIDASE AMIC"/>
    <property type="match status" value="1"/>
</dbReference>
<dbReference type="EMBL" id="JBBMFS010000018">
    <property type="protein sequence ID" value="MEQ2556146.1"/>
    <property type="molecule type" value="Genomic_DNA"/>
</dbReference>
<comment type="caution">
    <text evidence="5">The sequence shown here is derived from an EMBL/GenBank/DDBJ whole genome shotgun (WGS) entry which is preliminary data.</text>
</comment>
<dbReference type="CDD" id="cd02696">
    <property type="entry name" value="MurNAc-LAA"/>
    <property type="match status" value="1"/>
</dbReference>
<name>A0ABV1H8Y9_9FIRM</name>
<organism evidence="5 6">
    <name type="scientific">Lachnospira intestinalis</name>
    <dbReference type="NCBI Taxonomy" id="3133158"/>
    <lineage>
        <taxon>Bacteria</taxon>
        <taxon>Bacillati</taxon>
        <taxon>Bacillota</taxon>
        <taxon>Clostridia</taxon>
        <taxon>Lachnospirales</taxon>
        <taxon>Lachnospiraceae</taxon>
        <taxon>Lachnospira</taxon>
    </lineage>
</organism>
<evidence type="ECO:0000259" key="4">
    <source>
        <dbReference type="SMART" id="SM00646"/>
    </source>
</evidence>
<feature type="domain" description="MurNAc-LAA" evidence="4">
    <location>
        <begin position="103"/>
        <end position="239"/>
    </location>
</feature>
<sequence>MKKRKAAVLAAAAFAMTAAFFLNGIQRAEAADNVVVMLDPGHDSTHTGAAAYGLKEQQLNLKIGLACRTELEKYDGITVYMTHDTIACPFEGSTTKQDLIQRTEYAGEVGADLFVSLHNNSGDDSGYEIYYPNNHYVSEFNDIGYAVSEHIAGYLSEMGIYRNGLYTRDSDGEEDDDTNWYPDGSRADYYSVIRNSKYNGVPGIIVEHAYLSDAGDTHVFLSNDNMLVRMGQADASGIADYFGLHKKNGLCTDKYGDWHYYEDGEVSDYTGMAVNEYGWWYVTDGEIDDSYTGIAENEYGRWYMQDGVVNMDYTGMLCDGAEWYYVQGGYVNDAYTGMACNEYGWWYFEDGKLNWNYTGMALNEYGWWYFENGVLNWDYTGMVCNEYGWWYYQNGNLNREYTGMALNEYGWWYFENGFLNLNYTGMALNEYGWWYFENGNLNDVYTGMALNEYGWWYFENGQLNREYTGMAHNEYGWWYFENGLLNEEYTGIGANSYGEWYYQQGRIGYDFSGKVKFDDTEYTITEGYVVEKRIVNETEADTADTVHTAGTLPAGEESSTLGK</sequence>
<keyword evidence="6" id="KW-1185">Reference proteome</keyword>
<proteinExistence type="predicted"/>
<dbReference type="GO" id="GO:0008745">
    <property type="term" value="F:N-acetylmuramoyl-L-alanine amidase activity"/>
    <property type="evidence" value="ECO:0007669"/>
    <property type="project" value="UniProtKB-EC"/>
</dbReference>
<gene>
    <name evidence="5" type="ORF">WMO37_14230</name>
</gene>
<evidence type="ECO:0000256" key="2">
    <source>
        <dbReference type="SAM" id="MobiDB-lite"/>
    </source>
</evidence>
<dbReference type="InterPro" id="IPR048713">
    <property type="entry name" value="Choline_bind_rpt"/>
</dbReference>
<accession>A0ABV1H8Y9</accession>
<dbReference type="InterPro" id="IPR002508">
    <property type="entry name" value="MurNAc-LAA_cat"/>
</dbReference>
<evidence type="ECO:0000313" key="5">
    <source>
        <dbReference type="EMBL" id="MEQ2556146.1"/>
    </source>
</evidence>